<dbReference type="PANTHER" id="PTHR33677:SF3">
    <property type="entry name" value="COPPER-SENSING TRANSCRIPTIONAL REPRESSOR RICR"/>
    <property type="match status" value="1"/>
</dbReference>
<name>A0A7X2P377_9FIRM</name>
<keyword evidence="2" id="KW-1185">Reference proteome</keyword>
<reference evidence="1 2" key="1">
    <citation type="submission" date="2019-08" db="EMBL/GenBank/DDBJ databases">
        <title>In-depth cultivation of the pig gut microbiome towards novel bacterial diversity and tailored functional studies.</title>
        <authorList>
            <person name="Wylensek D."/>
            <person name="Hitch T.C.A."/>
            <person name="Clavel T."/>
        </authorList>
    </citation>
    <scope>NUCLEOTIDE SEQUENCE [LARGE SCALE GENOMIC DNA]</scope>
    <source>
        <strain evidence="1 2">BSM-380-WT-5A</strain>
    </source>
</reference>
<gene>
    <name evidence="1" type="ORF">FYJ57_07910</name>
</gene>
<comment type="caution">
    <text evidence="1">The sequence shown here is derived from an EMBL/GenBank/DDBJ whole genome shotgun (WGS) entry which is preliminary data.</text>
</comment>
<dbReference type="AlphaFoldDB" id="A0A7X2P377"/>
<organism evidence="1 2">
    <name type="scientific">Oliverpabstia intestinalis</name>
    <dbReference type="NCBI Taxonomy" id="2606633"/>
    <lineage>
        <taxon>Bacteria</taxon>
        <taxon>Bacillati</taxon>
        <taxon>Bacillota</taxon>
        <taxon>Clostridia</taxon>
        <taxon>Lachnospirales</taxon>
        <taxon>Lachnospiraceae</taxon>
        <taxon>Oliverpabstia</taxon>
    </lineage>
</organism>
<dbReference type="EMBL" id="VUMS01000012">
    <property type="protein sequence ID" value="MST66662.1"/>
    <property type="molecule type" value="Genomic_DNA"/>
</dbReference>
<sequence length="115" mass="13066">MCAKESEEPEKNIAQEENGCCCYRKTTARSQDERKKLMNRLSRIEGQIRGIKGMLEKDAYCNDILIQSAAVSAAMNAFNRELLSSHIHSCVVRDIREGKDEVVDELMATLQKLMK</sequence>
<dbReference type="GO" id="GO:0046872">
    <property type="term" value="F:metal ion binding"/>
    <property type="evidence" value="ECO:0007669"/>
    <property type="project" value="InterPro"/>
</dbReference>
<dbReference type="GO" id="GO:0003677">
    <property type="term" value="F:DNA binding"/>
    <property type="evidence" value="ECO:0007669"/>
    <property type="project" value="InterPro"/>
</dbReference>
<proteinExistence type="predicted"/>
<dbReference type="Proteomes" id="UP000440513">
    <property type="component" value="Unassembled WGS sequence"/>
</dbReference>
<dbReference type="Gene3D" id="1.20.58.1000">
    <property type="entry name" value="Metal-sensitive repressor, helix protomer"/>
    <property type="match status" value="1"/>
</dbReference>
<dbReference type="Pfam" id="PF02583">
    <property type="entry name" value="Trns_repr_metal"/>
    <property type="match status" value="1"/>
</dbReference>
<dbReference type="RefSeq" id="WP_118634480.1">
    <property type="nucleotide sequence ID" value="NZ_JBQHQP010000001.1"/>
</dbReference>
<protein>
    <submittedName>
        <fullName evidence="1">Metal-sensing transcriptional repressor</fullName>
    </submittedName>
</protein>
<accession>A0A7X2P377</accession>
<dbReference type="GO" id="GO:0045892">
    <property type="term" value="P:negative regulation of DNA-templated transcription"/>
    <property type="evidence" value="ECO:0007669"/>
    <property type="project" value="UniProtKB-ARBA"/>
</dbReference>
<evidence type="ECO:0000313" key="2">
    <source>
        <dbReference type="Proteomes" id="UP000440513"/>
    </source>
</evidence>
<dbReference type="CDD" id="cd10156">
    <property type="entry name" value="FpFrmR-Cterm-like_DUF156"/>
    <property type="match status" value="1"/>
</dbReference>
<dbReference type="InterPro" id="IPR038390">
    <property type="entry name" value="Metal_Tscrpt_repr_sf"/>
</dbReference>
<dbReference type="InterPro" id="IPR003735">
    <property type="entry name" value="Metal_Tscrpt_repr"/>
</dbReference>
<evidence type="ECO:0000313" key="1">
    <source>
        <dbReference type="EMBL" id="MST66662.1"/>
    </source>
</evidence>
<dbReference type="PANTHER" id="PTHR33677">
    <property type="entry name" value="TRANSCRIPTIONAL REPRESSOR FRMR-RELATED"/>
    <property type="match status" value="1"/>
</dbReference>